<dbReference type="Pfam" id="PF05331">
    <property type="entry name" value="DUF742"/>
    <property type="match status" value="1"/>
</dbReference>
<dbReference type="InterPro" id="IPR007995">
    <property type="entry name" value="DUF742"/>
</dbReference>
<keyword evidence="2" id="KW-1185">Reference proteome</keyword>
<evidence type="ECO:0000313" key="1">
    <source>
        <dbReference type="EMBL" id="GAA4262265.1"/>
    </source>
</evidence>
<accession>A0ABP8DR54</accession>
<protein>
    <submittedName>
        <fullName evidence="1">DUF742 domain-containing protein</fullName>
    </submittedName>
</protein>
<comment type="caution">
    <text evidence="1">The sequence shown here is derived from an EMBL/GenBank/DDBJ whole genome shotgun (WGS) entry which is preliminary data.</text>
</comment>
<evidence type="ECO:0000313" key="2">
    <source>
        <dbReference type="Proteomes" id="UP001500620"/>
    </source>
</evidence>
<dbReference type="Proteomes" id="UP001500620">
    <property type="component" value="Unassembled WGS sequence"/>
</dbReference>
<reference evidence="2" key="1">
    <citation type="journal article" date="2019" name="Int. J. Syst. Evol. Microbiol.">
        <title>The Global Catalogue of Microorganisms (GCM) 10K type strain sequencing project: providing services to taxonomists for standard genome sequencing and annotation.</title>
        <authorList>
            <consortium name="The Broad Institute Genomics Platform"/>
            <consortium name="The Broad Institute Genome Sequencing Center for Infectious Disease"/>
            <person name="Wu L."/>
            <person name="Ma J."/>
        </authorList>
    </citation>
    <scope>NUCLEOTIDE SEQUENCE [LARGE SCALE GENOMIC DNA]</scope>
    <source>
        <strain evidence="2">JCM 17441</strain>
    </source>
</reference>
<dbReference type="EMBL" id="BAABAT010000051">
    <property type="protein sequence ID" value="GAA4262265.1"/>
    <property type="molecule type" value="Genomic_DNA"/>
</dbReference>
<proteinExistence type="predicted"/>
<name>A0ABP8DR54_9ACTN</name>
<dbReference type="PANTHER" id="PTHR36221:SF1">
    <property type="entry name" value="DUF742 DOMAIN-CONTAINING PROTEIN"/>
    <property type="match status" value="1"/>
</dbReference>
<dbReference type="RefSeq" id="WP_345139684.1">
    <property type="nucleotide sequence ID" value="NZ_BAABAT010000051.1"/>
</dbReference>
<gene>
    <name evidence="1" type="ORF">GCM10022255_098270</name>
</gene>
<sequence>MSGADEEWADGDPGPLVRPYTLTQGRTRTNGTVDLVALVTATGIVPPITSGLGPEHQTILRLCQHMPLSVAELSAHMHVPLGAVRVLLGDLHAQHLVQISEAAPDALNTPMLEAVLAGLRRL</sequence>
<dbReference type="PANTHER" id="PTHR36221">
    <property type="entry name" value="DUF742 DOMAIN-CONTAINING PROTEIN"/>
    <property type="match status" value="1"/>
</dbReference>
<organism evidence="1 2">
    <name type="scientific">Dactylosporangium darangshiense</name>
    <dbReference type="NCBI Taxonomy" id="579108"/>
    <lineage>
        <taxon>Bacteria</taxon>
        <taxon>Bacillati</taxon>
        <taxon>Actinomycetota</taxon>
        <taxon>Actinomycetes</taxon>
        <taxon>Micromonosporales</taxon>
        <taxon>Micromonosporaceae</taxon>
        <taxon>Dactylosporangium</taxon>
    </lineage>
</organism>